<comment type="caution">
    <text evidence="2">The sequence shown here is derived from an EMBL/GenBank/DDBJ whole genome shotgun (WGS) entry which is preliminary data.</text>
</comment>
<dbReference type="EMBL" id="JAHRIP010058722">
    <property type="protein sequence ID" value="MEQ2304174.1"/>
    <property type="molecule type" value="Genomic_DNA"/>
</dbReference>
<gene>
    <name evidence="2" type="ORF">AMECASPLE_024245</name>
</gene>
<feature type="region of interest" description="Disordered" evidence="1">
    <location>
        <begin position="73"/>
        <end position="140"/>
    </location>
</feature>
<name>A0ABV0ZE63_9TELE</name>
<evidence type="ECO:0000256" key="1">
    <source>
        <dbReference type="SAM" id="MobiDB-lite"/>
    </source>
</evidence>
<evidence type="ECO:0000313" key="2">
    <source>
        <dbReference type="EMBL" id="MEQ2304174.1"/>
    </source>
</evidence>
<reference evidence="2 3" key="1">
    <citation type="submission" date="2021-06" db="EMBL/GenBank/DDBJ databases">
        <authorList>
            <person name="Palmer J.M."/>
        </authorList>
    </citation>
    <scope>NUCLEOTIDE SEQUENCE [LARGE SCALE GENOMIC DNA]</scope>
    <source>
        <strain evidence="2 3">AS_MEX2019</strain>
        <tissue evidence="2">Muscle</tissue>
    </source>
</reference>
<accession>A0ABV0ZE63</accession>
<dbReference type="Proteomes" id="UP001469553">
    <property type="component" value="Unassembled WGS sequence"/>
</dbReference>
<keyword evidence="3" id="KW-1185">Reference proteome</keyword>
<feature type="compositionally biased region" description="Low complexity" evidence="1">
    <location>
        <begin position="102"/>
        <end position="117"/>
    </location>
</feature>
<organism evidence="2 3">
    <name type="scientific">Ameca splendens</name>
    <dbReference type="NCBI Taxonomy" id="208324"/>
    <lineage>
        <taxon>Eukaryota</taxon>
        <taxon>Metazoa</taxon>
        <taxon>Chordata</taxon>
        <taxon>Craniata</taxon>
        <taxon>Vertebrata</taxon>
        <taxon>Euteleostomi</taxon>
        <taxon>Actinopterygii</taxon>
        <taxon>Neopterygii</taxon>
        <taxon>Teleostei</taxon>
        <taxon>Neoteleostei</taxon>
        <taxon>Acanthomorphata</taxon>
        <taxon>Ovalentaria</taxon>
        <taxon>Atherinomorphae</taxon>
        <taxon>Cyprinodontiformes</taxon>
        <taxon>Goodeidae</taxon>
        <taxon>Ameca</taxon>
    </lineage>
</organism>
<proteinExistence type="predicted"/>
<evidence type="ECO:0000313" key="3">
    <source>
        <dbReference type="Proteomes" id="UP001469553"/>
    </source>
</evidence>
<feature type="compositionally biased region" description="Basic and acidic residues" evidence="1">
    <location>
        <begin position="130"/>
        <end position="140"/>
    </location>
</feature>
<protein>
    <submittedName>
        <fullName evidence="2">Uncharacterized protein</fullName>
    </submittedName>
</protein>
<sequence>MCVELSHKIQIKYIEVCGCNGTTCGKVQKGLTVTPNQIDTKTYLNWANCEKTAIKMKTFSHIVNQTLTTSSLLKEPKLSGIRGRIREKNKWSSSHKPPKPIPSSSSSSPSPPDWSSRPDPKPMQVGETRLTSKERQMGPR</sequence>